<evidence type="ECO:0000259" key="3">
    <source>
        <dbReference type="PROSITE" id="PS51845"/>
    </source>
</evidence>
<dbReference type="SUPFAM" id="SSF109604">
    <property type="entry name" value="HD-domain/PDEase-like"/>
    <property type="match status" value="1"/>
</dbReference>
<dbReference type="PANTHER" id="PTHR11347">
    <property type="entry name" value="CYCLIC NUCLEOTIDE PHOSPHODIESTERASE"/>
    <property type="match status" value="1"/>
</dbReference>
<accession>A0A226N4R3</accession>
<name>A0A226N4R3_CALSU</name>
<evidence type="ECO:0000313" key="4">
    <source>
        <dbReference type="EMBL" id="OXB62573.1"/>
    </source>
</evidence>
<dbReference type="GO" id="GO:0007165">
    <property type="term" value="P:signal transduction"/>
    <property type="evidence" value="ECO:0007669"/>
    <property type="project" value="InterPro"/>
</dbReference>
<dbReference type="Proteomes" id="UP000198323">
    <property type="component" value="Unassembled WGS sequence"/>
</dbReference>
<dbReference type="InterPro" id="IPR002073">
    <property type="entry name" value="PDEase_catalytic_dom"/>
</dbReference>
<keyword evidence="2" id="KW-0378">Hydrolase</keyword>
<dbReference type="EMBL" id="MCFN01000208">
    <property type="protein sequence ID" value="OXB62573.1"/>
    <property type="molecule type" value="Genomic_DNA"/>
</dbReference>
<keyword evidence="5" id="KW-1185">Reference proteome</keyword>
<protein>
    <recommendedName>
        <fullName evidence="3">PDEase domain-containing protein</fullName>
    </recommendedName>
</protein>
<dbReference type="GO" id="GO:0046872">
    <property type="term" value="F:metal ion binding"/>
    <property type="evidence" value="ECO:0007669"/>
    <property type="project" value="UniProtKB-KW"/>
</dbReference>
<dbReference type="Gene3D" id="1.10.1300.10">
    <property type="entry name" value="3'5'-cyclic nucleotide phosphodiesterase, catalytic domain"/>
    <property type="match status" value="1"/>
</dbReference>
<dbReference type="STRING" id="9009.A0A226N4R3"/>
<reference evidence="4 5" key="1">
    <citation type="submission" date="2016-07" db="EMBL/GenBank/DDBJ databases">
        <title>Disparate Historic Effective Population Sizes Predicted by Modern Levels of Genome Diversity for the Scaled Quail (Callipepla squamata) and the Northern Bobwhite (Colinus virginianus): Inferences from First and Second Generation Draft Genome Assemblies for Sympatric New World Quail.</title>
        <authorList>
            <person name="Oldeschulte D.L."/>
            <person name="Halley Y.A."/>
            <person name="Bhattarai E.K."/>
            <person name="Brashear W.A."/>
            <person name="Hill J."/>
            <person name="Metz R.P."/>
            <person name="Johnson C.D."/>
            <person name="Rollins D."/>
            <person name="Peterson M.J."/>
            <person name="Bickhart D.M."/>
            <person name="Decker J.E."/>
            <person name="Seabury C.M."/>
        </authorList>
    </citation>
    <scope>NUCLEOTIDE SEQUENCE [LARGE SCALE GENOMIC DNA]</scope>
    <source>
        <strain evidence="4 5">Texas</strain>
        <tissue evidence="4">Leg muscle</tissue>
    </source>
</reference>
<dbReference type="OrthoDB" id="189220at2759"/>
<dbReference type="PROSITE" id="PS51845">
    <property type="entry name" value="PDEASE_I_2"/>
    <property type="match status" value="1"/>
</dbReference>
<gene>
    <name evidence="4" type="ORF">ASZ78_014173</name>
</gene>
<keyword evidence="1" id="KW-0479">Metal-binding</keyword>
<proteinExistence type="predicted"/>
<feature type="domain" description="PDEase" evidence="3">
    <location>
        <begin position="1"/>
        <end position="140"/>
    </location>
</feature>
<evidence type="ECO:0000256" key="2">
    <source>
        <dbReference type="ARBA" id="ARBA00022801"/>
    </source>
</evidence>
<comment type="caution">
    <text evidence="4">The sequence shown here is derived from an EMBL/GenBank/DDBJ whole genome shotgun (WGS) entry which is preliminary data.</text>
</comment>
<dbReference type="InterPro" id="IPR036971">
    <property type="entry name" value="PDEase_catalytic_dom_sf"/>
</dbReference>
<dbReference type="GO" id="GO:0004114">
    <property type="term" value="F:3',5'-cyclic-nucleotide phosphodiesterase activity"/>
    <property type="evidence" value="ECO:0007669"/>
    <property type="project" value="InterPro"/>
</dbReference>
<dbReference type="AlphaFoldDB" id="A0A226N4R3"/>
<evidence type="ECO:0000313" key="5">
    <source>
        <dbReference type="Proteomes" id="UP000198323"/>
    </source>
</evidence>
<sequence length="143" mass="15899">MITDKLLKDGDKEAALGLQFSPLCDRKSTLVAQSQIGFIDFIVEPTFSLLTDSMEKIVMPLIEEASKSESPSFGTSSQNNLGALSNVDAQRRHNFRSTASDGVAHMENSLATVDLRSFRDNLMQIIQANKERWKELAVEGMIY</sequence>
<evidence type="ECO:0000256" key="1">
    <source>
        <dbReference type="ARBA" id="ARBA00022723"/>
    </source>
</evidence>
<organism evidence="4 5">
    <name type="scientific">Callipepla squamata</name>
    <name type="common">Scaled quail</name>
    <dbReference type="NCBI Taxonomy" id="9009"/>
    <lineage>
        <taxon>Eukaryota</taxon>
        <taxon>Metazoa</taxon>
        <taxon>Chordata</taxon>
        <taxon>Craniata</taxon>
        <taxon>Vertebrata</taxon>
        <taxon>Euteleostomi</taxon>
        <taxon>Archelosauria</taxon>
        <taxon>Archosauria</taxon>
        <taxon>Dinosauria</taxon>
        <taxon>Saurischia</taxon>
        <taxon>Theropoda</taxon>
        <taxon>Coelurosauria</taxon>
        <taxon>Aves</taxon>
        <taxon>Neognathae</taxon>
        <taxon>Galloanserae</taxon>
        <taxon>Galliformes</taxon>
        <taxon>Odontophoridae</taxon>
        <taxon>Callipepla</taxon>
    </lineage>
</organism>
<dbReference type="Pfam" id="PF00233">
    <property type="entry name" value="PDEase_I"/>
    <property type="match status" value="1"/>
</dbReference>